<gene>
    <name evidence="2" type="ORF">NDU88_007977</name>
</gene>
<dbReference type="EMBL" id="JANPWB010000008">
    <property type="protein sequence ID" value="KAJ1167588.1"/>
    <property type="molecule type" value="Genomic_DNA"/>
</dbReference>
<reference evidence="2" key="1">
    <citation type="journal article" date="2022" name="bioRxiv">
        <title>Sequencing and chromosome-scale assembly of the giantPleurodeles waltlgenome.</title>
        <authorList>
            <person name="Brown T."/>
            <person name="Elewa A."/>
            <person name="Iarovenko S."/>
            <person name="Subramanian E."/>
            <person name="Araus A.J."/>
            <person name="Petzold A."/>
            <person name="Susuki M."/>
            <person name="Suzuki K.-i.T."/>
            <person name="Hayashi T."/>
            <person name="Toyoda A."/>
            <person name="Oliveira C."/>
            <person name="Osipova E."/>
            <person name="Leigh N.D."/>
            <person name="Simon A."/>
            <person name="Yun M.H."/>
        </authorList>
    </citation>
    <scope>NUCLEOTIDE SEQUENCE</scope>
    <source>
        <strain evidence="2">20211129_DDA</strain>
        <tissue evidence="2">Liver</tissue>
    </source>
</reference>
<feature type="non-terminal residue" evidence="2">
    <location>
        <position position="89"/>
    </location>
</feature>
<evidence type="ECO:0000256" key="1">
    <source>
        <dbReference type="SAM" id="MobiDB-lite"/>
    </source>
</evidence>
<evidence type="ECO:0000313" key="3">
    <source>
        <dbReference type="Proteomes" id="UP001066276"/>
    </source>
</evidence>
<organism evidence="2 3">
    <name type="scientific">Pleurodeles waltl</name>
    <name type="common">Iberian ribbed newt</name>
    <dbReference type="NCBI Taxonomy" id="8319"/>
    <lineage>
        <taxon>Eukaryota</taxon>
        <taxon>Metazoa</taxon>
        <taxon>Chordata</taxon>
        <taxon>Craniata</taxon>
        <taxon>Vertebrata</taxon>
        <taxon>Euteleostomi</taxon>
        <taxon>Amphibia</taxon>
        <taxon>Batrachia</taxon>
        <taxon>Caudata</taxon>
        <taxon>Salamandroidea</taxon>
        <taxon>Salamandridae</taxon>
        <taxon>Pleurodelinae</taxon>
        <taxon>Pleurodeles</taxon>
    </lineage>
</organism>
<feature type="region of interest" description="Disordered" evidence="1">
    <location>
        <begin position="54"/>
        <end position="89"/>
    </location>
</feature>
<sequence>SEELQTTSPSHSHPSRVVTITNNQGLTKTIVTFHNIQTSTTNFLNKVSSIKQIPTLDRVPNSSQSEGGQLRRPSTQRNIDHPHQLQSTQ</sequence>
<comment type="caution">
    <text evidence="2">The sequence shown here is derived from an EMBL/GenBank/DDBJ whole genome shotgun (WGS) entry which is preliminary data.</text>
</comment>
<proteinExistence type="predicted"/>
<protein>
    <submittedName>
        <fullName evidence="2">Uncharacterized protein</fullName>
    </submittedName>
</protein>
<feature type="compositionally biased region" description="Polar residues" evidence="1">
    <location>
        <begin position="60"/>
        <end position="77"/>
    </location>
</feature>
<name>A0AAV7SU84_PLEWA</name>
<evidence type="ECO:0000313" key="2">
    <source>
        <dbReference type="EMBL" id="KAJ1167588.1"/>
    </source>
</evidence>
<accession>A0AAV7SU84</accession>
<feature type="non-terminal residue" evidence="2">
    <location>
        <position position="1"/>
    </location>
</feature>
<dbReference type="Proteomes" id="UP001066276">
    <property type="component" value="Chromosome 4_2"/>
</dbReference>
<keyword evidence="3" id="KW-1185">Reference proteome</keyword>
<dbReference type="AlphaFoldDB" id="A0AAV7SU84"/>